<reference evidence="3 4" key="1">
    <citation type="submission" date="2016-01" db="EMBL/GenBank/DDBJ databases">
        <title>The new phylogeny of the genus Mycobacterium.</title>
        <authorList>
            <person name="Tarcisio F."/>
            <person name="Conor M."/>
            <person name="Antonella G."/>
            <person name="Elisabetta G."/>
            <person name="Giulia F.S."/>
            <person name="Sara T."/>
            <person name="Anna F."/>
            <person name="Clotilde B."/>
            <person name="Roberto B."/>
            <person name="Veronica D.S."/>
            <person name="Fabio R."/>
            <person name="Monica P."/>
            <person name="Olivier J."/>
            <person name="Enrico T."/>
            <person name="Nicola S."/>
        </authorList>
    </citation>
    <scope>NUCLEOTIDE SEQUENCE [LARGE SCALE GENOMIC DNA]</scope>
    <source>
        <strain evidence="3 4">DSM 44616</strain>
    </source>
</reference>
<evidence type="ECO:0000313" key="4">
    <source>
        <dbReference type="Proteomes" id="UP000193387"/>
    </source>
</evidence>
<keyword evidence="4" id="KW-1185">Reference proteome</keyword>
<proteinExistence type="predicted"/>
<feature type="domain" description="Circularly permuted ATPgrasp" evidence="2">
    <location>
        <begin position="121"/>
        <end position="449"/>
    </location>
</feature>
<dbReference type="PANTHER" id="PTHR34595">
    <property type="entry name" value="BLR5612 PROTEIN"/>
    <property type="match status" value="1"/>
</dbReference>
<dbReference type="FunFam" id="3.40.50.11290:FF:000001">
    <property type="entry name" value="Hypothetical alanine and leucine rich protein"/>
    <property type="match status" value="1"/>
</dbReference>
<organism evidence="3 4">
    <name type="scientific">Mycobacterium saskatchewanense</name>
    <dbReference type="NCBI Taxonomy" id="220927"/>
    <lineage>
        <taxon>Bacteria</taxon>
        <taxon>Bacillati</taxon>
        <taxon>Actinomycetota</taxon>
        <taxon>Actinomycetes</taxon>
        <taxon>Mycobacteriales</taxon>
        <taxon>Mycobacteriaceae</taxon>
        <taxon>Mycobacterium</taxon>
        <taxon>Mycobacterium simiae complex</taxon>
    </lineage>
</organism>
<dbReference type="PANTHER" id="PTHR34595:SF2">
    <property type="entry name" value="BLR2978 PROTEIN"/>
    <property type="match status" value="1"/>
</dbReference>
<dbReference type="Pfam" id="PF04168">
    <property type="entry name" value="Alpha-E"/>
    <property type="match status" value="1"/>
</dbReference>
<dbReference type="InterPro" id="IPR007302">
    <property type="entry name" value="CP_ATPgrasp"/>
</dbReference>
<sequence>MAVADMTFGAGEAPTAAGGRYDADRLLAGYRTARAQEALFDLRRGPRIGYDELVDRDGNVRPAWSELADAVAERGRAGLDRLRSVVHGLVDNDGITYTEVDPARDGVPGLEPRPWSLDTLPIVVSAADWDLLEAGLVQRSRLLDAVLADLYGPRSMLTGGVLPPELLFGHPGYVRVANGIEVPGHHQLFMHACDLSRLPDGSFAVNADWTQAPSGAGYALADRRVVAHAIPDLYERIAPRPTTPFAQALRLALIDAAPDVAQDPVVVVLTPGIYSETAFDQAYLATLLGFPLVESADLVVRDGKLWMRSLGTLKRVDVVLRRVDAQYVDPLDLRADSRLGVVGLVEAQHRGTVTVVNTLGSGILESPGLLRFLPELAKRLLAEEPLLQTAPTYWAGIAGERSHLLANLSSLLVKSTVGGKTYVGPALSSQQLADLAARIEKTPWQWVGQELPQFSSAPTDHAGVLSSAGVGMRLFTVAQRSGYAPMIGGIGYVLAPGPDAYLLKTVAAKDIWVRPTERARTETVGLPVAEPPAKTAAGTWGVSSPRVLSDLFWIGRYGERAENMARLLIVARDRFHVYRHHQDTEESECVPVLLAALGDITGTDTAADAQDASDGAEMIAVAPSTLWSLTVDPARPGSLVQSVEGLALAARAVRDQLSNDTWMVLAGVERAIALRAEPPDSLAEADALLAHAQAQTLAGMLTLAGVAGESMVRDVGWTMMDIGKRIERALWLTALLQATLITVRGAAAEQTIIESTLVACESSVIYRRRTVGNISVAAVTELMLFDAQNPRSLLYQVDRLRARLKDLPGASGSSRPERLVDEIATLLRRSHPAELEVVAGGRRAELSELLAAVHAELRDLAEAITTTQLALPGGMQPLWGPDERRVMPA</sequence>
<evidence type="ECO:0000313" key="3">
    <source>
        <dbReference type="EMBL" id="ORW67832.1"/>
    </source>
</evidence>
<gene>
    <name evidence="3" type="ORF">AWC23_01900</name>
</gene>
<dbReference type="AlphaFoldDB" id="A0AAJ3NN62"/>
<dbReference type="Gene3D" id="3.40.50.11290">
    <property type="match status" value="1"/>
</dbReference>
<dbReference type="InterPro" id="IPR051680">
    <property type="entry name" value="ATP-dep_Glu-Cys_Ligase-2"/>
</dbReference>
<accession>A0AAJ3NN62</accession>
<dbReference type="RefSeq" id="WP_085257745.1">
    <property type="nucleotide sequence ID" value="NZ_AP022573.1"/>
</dbReference>
<feature type="domain" description="DUF403" evidence="1">
    <location>
        <begin position="545"/>
        <end position="867"/>
    </location>
</feature>
<dbReference type="Proteomes" id="UP000193387">
    <property type="component" value="Unassembled WGS sequence"/>
</dbReference>
<protein>
    <recommendedName>
        <fullName evidence="5">DUF403 domain-containing protein</fullName>
    </recommendedName>
</protein>
<evidence type="ECO:0000259" key="1">
    <source>
        <dbReference type="Pfam" id="PF04168"/>
    </source>
</evidence>
<dbReference type="SUPFAM" id="SSF56059">
    <property type="entry name" value="Glutathione synthetase ATP-binding domain-like"/>
    <property type="match status" value="1"/>
</dbReference>
<dbReference type="InterPro" id="IPR007296">
    <property type="entry name" value="DUF403"/>
</dbReference>
<evidence type="ECO:0008006" key="5">
    <source>
        <dbReference type="Google" id="ProtNLM"/>
    </source>
</evidence>
<dbReference type="EMBL" id="LQPR01000056">
    <property type="protein sequence ID" value="ORW67832.1"/>
    <property type="molecule type" value="Genomic_DNA"/>
</dbReference>
<comment type="caution">
    <text evidence="3">The sequence shown here is derived from an EMBL/GenBank/DDBJ whole genome shotgun (WGS) entry which is preliminary data.</text>
</comment>
<dbReference type="Gene3D" id="3.30.1490.270">
    <property type="match status" value="1"/>
</dbReference>
<evidence type="ECO:0000259" key="2">
    <source>
        <dbReference type="Pfam" id="PF04174"/>
    </source>
</evidence>
<name>A0AAJ3NN62_9MYCO</name>
<dbReference type="Pfam" id="PF04174">
    <property type="entry name" value="CP_ATPgrasp_1"/>
    <property type="match status" value="1"/>
</dbReference>